<feature type="transmembrane region" description="Helical" evidence="1">
    <location>
        <begin position="35"/>
        <end position="60"/>
    </location>
</feature>
<dbReference type="Proteomes" id="UP001164726">
    <property type="component" value="Chromosome"/>
</dbReference>
<protein>
    <submittedName>
        <fullName evidence="3">VanZ family protein</fullName>
    </submittedName>
</protein>
<evidence type="ECO:0000256" key="1">
    <source>
        <dbReference type="SAM" id="Phobius"/>
    </source>
</evidence>
<feature type="domain" description="VanZ-like" evidence="2">
    <location>
        <begin position="38"/>
        <end position="157"/>
    </location>
</feature>
<evidence type="ECO:0000313" key="4">
    <source>
        <dbReference type="Proteomes" id="UP001164726"/>
    </source>
</evidence>
<dbReference type="InterPro" id="IPR053150">
    <property type="entry name" value="Teicoplanin_resist-assoc"/>
</dbReference>
<evidence type="ECO:0000313" key="3">
    <source>
        <dbReference type="EMBL" id="WAA12680.1"/>
    </source>
</evidence>
<evidence type="ECO:0000259" key="2">
    <source>
        <dbReference type="Pfam" id="PF04892"/>
    </source>
</evidence>
<name>A0A9E8M0I4_9BACI</name>
<keyword evidence="1" id="KW-0812">Transmembrane</keyword>
<dbReference type="InterPro" id="IPR006976">
    <property type="entry name" value="VanZ-like"/>
</dbReference>
<organism evidence="3 4">
    <name type="scientific">Fervidibacillus halotolerans</name>
    <dbReference type="NCBI Taxonomy" id="2980027"/>
    <lineage>
        <taxon>Bacteria</taxon>
        <taxon>Bacillati</taxon>
        <taxon>Bacillota</taxon>
        <taxon>Bacilli</taxon>
        <taxon>Bacillales</taxon>
        <taxon>Bacillaceae</taxon>
        <taxon>Fervidibacillus</taxon>
    </lineage>
</organism>
<keyword evidence="1" id="KW-1133">Transmembrane helix</keyword>
<accession>A0A9E8M0I4</accession>
<dbReference type="PANTHER" id="PTHR36834">
    <property type="entry name" value="MEMBRANE PROTEIN-RELATED"/>
    <property type="match status" value="1"/>
</dbReference>
<feature type="transmembrane region" description="Helical" evidence="1">
    <location>
        <begin position="140"/>
        <end position="157"/>
    </location>
</feature>
<dbReference type="RefSeq" id="WP_275420809.1">
    <property type="nucleotide sequence ID" value="NZ_CP106877.1"/>
</dbReference>
<dbReference type="PANTHER" id="PTHR36834:SF1">
    <property type="entry name" value="INTEGRAL MEMBRANE PROTEIN"/>
    <property type="match status" value="1"/>
</dbReference>
<reference evidence="3" key="1">
    <citation type="submission" date="2022-09" db="EMBL/GenBank/DDBJ databases">
        <title>Complete Genomes of Fervidibacillus albus and Fervidibacillus halotolerans isolated from tidal flat sediments.</title>
        <authorList>
            <person name="Kwon K.K."/>
            <person name="Yang S.-H."/>
            <person name="Park M.J."/>
            <person name="Oh H.-M."/>
        </authorList>
    </citation>
    <scope>NUCLEOTIDE SEQUENCE</scope>
    <source>
        <strain evidence="3">MEBiC13594</strain>
    </source>
</reference>
<dbReference type="AlphaFoldDB" id="A0A9E8M0I4"/>
<sequence length="175" mass="20324">MSGVQVDFIVLGIIYFLIFFRKWKDRGMDHLIVNTLMYVYISLVLYVTLMPIVVSLPYIFNHSYTSMHMRIFEDLILGRGDALRQIVLNVVMMIPFGFLLPIVKKQNIWSCILWTFLFSLSIELFQPLINGYRSSDATDLVTNTTGGMIGYLLYVFFKPFIETTIETLKGIRAIR</sequence>
<proteinExistence type="predicted"/>
<keyword evidence="1" id="KW-0472">Membrane</keyword>
<dbReference type="Pfam" id="PF04892">
    <property type="entry name" value="VanZ"/>
    <property type="match status" value="1"/>
</dbReference>
<dbReference type="EMBL" id="CP106877">
    <property type="protein sequence ID" value="WAA12680.1"/>
    <property type="molecule type" value="Genomic_DNA"/>
</dbReference>
<keyword evidence="4" id="KW-1185">Reference proteome</keyword>
<feature type="transmembrane region" description="Helical" evidence="1">
    <location>
        <begin position="6"/>
        <end position="23"/>
    </location>
</feature>
<feature type="transmembrane region" description="Helical" evidence="1">
    <location>
        <begin position="82"/>
        <end position="100"/>
    </location>
</feature>
<feature type="transmembrane region" description="Helical" evidence="1">
    <location>
        <begin position="107"/>
        <end position="128"/>
    </location>
</feature>
<dbReference type="KEGG" id="fhl:OE105_00610"/>
<gene>
    <name evidence="3" type="ORF">OE105_00610</name>
</gene>